<gene>
    <name evidence="2" type="ORF">CJD36_005595</name>
</gene>
<dbReference type="Pfam" id="PF00293">
    <property type="entry name" value="NUDIX"/>
    <property type="match status" value="1"/>
</dbReference>
<organism evidence="2 3">
    <name type="scientific">Flavipsychrobacter stenotrophus</name>
    <dbReference type="NCBI Taxonomy" id="2077091"/>
    <lineage>
        <taxon>Bacteria</taxon>
        <taxon>Pseudomonadati</taxon>
        <taxon>Bacteroidota</taxon>
        <taxon>Chitinophagia</taxon>
        <taxon>Chitinophagales</taxon>
        <taxon>Chitinophagaceae</taxon>
        <taxon>Flavipsychrobacter</taxon>
    </lineage>
</organism>
<keyword evidence="3" id="KW-1185">Reference proteome</keyword>
<proteinExistence type="predicted"/>
<dbReference type="CDD" id="cd03674">
    <property type="entry name" value="NUDIX_Hydrolase"/>
    <property type="match status" value="1"/>
</dbReference>
<dbReference type="RefSeq" id="WP_105038156.1">
    <property type="nucleotide sequence ID" value="NZ_PPSL01000002.1"/>
</dbReference>
<name>A0A2S7SXE2_9BACT</name>
<evidence type="ECO:0000313" key="2">
    <source>
        <dbReference type="EMBL" id="PQJ11277.1"/>
    </source>
</evidence>
<accession>A0A2S7SXE2</accession>
<dbReference type="PANTHER" id="PTHR43736:SF1">
    <property type="entry name" value="DIHYDRONEOPTERIN TRIPHOSPHATE DIPHOSPHATASE"/>
    <property type="match status" value="1"/>
</dbReference>
<feature type="domain" description="Nudix hydrolase" evidence="1">
    <location>
        <begin position="47"/>
        <end position="190"/>
    </location>
</feature>
<dbReference type="EMBL" id="PPSL01000002">
    <property type="protein sequence ID" value="PQJ11277.1"/>
    <property type="molecule type" value="Genomic_DNA"/>
</dbReference>
<sequence>MLNQTQIQELSAAYLSIFPDEDERIKIFTDYVNRTQSDNLYDRKNFDGHITTSAFIIKRKSREILLLKHKSLNRWLQPGGHVEQDDTLLASALREAEEETGIPAKELINISINTNAAVPFDIDPHNIPANLKKMEDGHYHHDIRYLFSYEGNGDIAFNEDESTGLKWVSFTELREDDTFGKMIAKFERFL</sequence>
<evidence type="ECO:0000259" key="1">
    <source>
        <dbReference type="PROSITE" id="PS51462"/>
    </source>
</evidence>
<dbReference type="PANTHER" id="PTHR43736">
    <property type="entry name" value="ADP-RIBOSE PYROPHOSPHATASE"/>
    <property type="match status" value="1"/>
</dbReference>
<dbReference type="PROSITE" id="PS51462">
    <property type="entry name" value="NUDIX"/>
    <property type="match status" value="1"/>
</dbReference>
<dbReference type="OrthoDB" id="9787880at2"/>
<protein>
    <recommendedName>
        <fullName evidence="1">Nudix hydrolase domain-containing protein</fullName>
    </recommendedName>
</protein>
<dbReference type="InterPro" id="IPR000086">
    <property type="entry name" value="NUDIX_hydrolase_dom"/>
</dbReference>
<comment type="caution">
    <text evidence="2">The sequence shown here is derived from an EMBL/GenBank/DDBJ whole genome shotgun (WGS) entry which is preliminary data.</text>
</comment>
<reference evidence="2 3" key="1">
    <citation type="submission" date="2018-01" db="EMBL/GenBank/DDBJ databases">
        <title>A novel member of the phylum Bacteroidetes isolated from glacier ice.</title>
        <authorList>
            <person name="Liu Q."/>
            <person name="Xin Y.-H."/>
        </authorList>
    </citation>
    <scope>NUCLEOTIDE SEQUENCE [LARGE SCALE GENOMIC DNA]</scope>
    <source>
        <strain evidence="2 3">RB1R16</strain>
    </source>
</reference>
<dbReference type="Gene3D" id="3.90.79.10">
    <property type="entry name" value="Nucleoside Triphosphate Pyrophosphohydrolase"/>
    <property type="match status" value="1"/>
</dbReference>
<dbReference type="InterPro" id="IPR015797">
    <property type="entry name" value="NUDIX_hydrolase-like_dom_sf"/>
</dbReference>
<dbReference type="SUPFAM" id="SSF55811">
    <property type="entry name" value="Nudix"/>
    <property type="match status" value="1"/>
</dbReference>
<dbReference type="AlphaFoldDB" id="A0A2S7SXE2"/>
<dbReference type="Proteomes" id="UP000239872">
    <property type="component" value="Unassembled WGS sequence"/>
</dbReference>
<evidence type="ECO:0000313" key="3">
    <source>
        <dbReference type="Proteomes" id="UP000239872"/>
    </source>
</evidence>